<dbReference type="eggNOG" id="COG4886">
    <property type="taxonomic scope" value="Bacteria"/>
</dbReference>
<dbReference type="PATRIC" id="fig|1173020.3.peg.1244"/>
<keyword evidence="2" id="KW-1185">Reference proteome</keyword>
<dbReference type="SUPFAM" id="SSF52047">
    <property type="entry name" value="RNI-like"/>
    <property type="match status" value="1"/>
</dbReference>
<dbReference type="KEGG" id="cmp:Cha6605_1066"/>
<dbReference type="InterPro" id="IPR032675">
    <property type="entry name" value="LRR_dom_sf"/>
</dbReference>
<gene>
    <name evidence="1" type="ORF">Cha6605_1066</name>
</gene>
<sequence length="382" mass="43645">MSHYSARSGIITITLYRSIPMSELNPQESDAVFGGQNLPPINAAVLGGEVGIKKRLQYEKSIARENKFWHNFKYLHGFSQYIVFEPHVKIINPQETAYFLRDYRYNPPPNNISFEDKFDALVKQTRASEVEGLFFGCLSNEKLINILVDNCKKLKKLKALCLGAISEDEQMISEIYHGDISRILLAYDKLEILQIRGRYLRFCTKLHHQNLKSLTIISGGLNRESLLDINELDLPALEYLEIWLGSKEYGSNSSITDLMPIISGDKFPKLKYLGFKNCEYTDDIAFELARSPIIEKLLELDLSMGALGDDALSAVLSCPMINELDKLDVSQNFISDGFIAEKLPQFKLNCELITEGQRQVYPYDDYGNEINEREYRYCVVAE</sequence>
<dbReference type="HOGENOM" id="CLU_054192_0_0_3"/>
<dbReference type="STRING" id="1173020.Cha6605_1066"/>
<organism evidence="1 2">
    <name type="scientific">Chamaesiphon minutus (strain ATCC 27169 / PCC 6605)</name>
    <dbReference type="NCBI Taxonomy" id="1173020"/>
    <lineage>
        <taxon>Bacteria</taxon>
        <taxon>Bacillati</taxon>
        <taxon>Cyanobacteriota</taxon>
        <taxon>Cyanophyceae</taxon>
        <taxon>Gomontiellales</taxon>
        <taxon>Chamaesiphonaceae</taxon>
        <taxon>Chamaesiphon</taxon>
    </lineage>
</organism>
<protein>
    <recommendedName>
        <fullName evidence="3">Leucine Rich Repeat (LRR)-containing protein</fullName>
    </recommendedName>
</protein>
<accession>K9UDN2</accession>
<dbReference type="Proteomes" id="UP000010366">
    <property type="component" value="Chromosome"/>
</dbReference>
<evidence type="ECO:0008006" key="3">
    <source>
        <dbReference type="Google" id="ProtNLM"/>
    </source>
</evidence>
<evidence type="ECO:0000313" key="2">
    <source>
        <dbReference type="Proteomes" id="UP000010366"/>
    </source>
</evidence>
<dbReference type="AlphaFoldDB" id="K9UDN2"/>
<evidence type="ECO:0000313" key="1">
    <source>
        <dbReference type="EMBL" id="AFY92299.1"/>
    </source>
</evidence>
<proteinExistence type="predicted"/>
<dbReference type="EMBL" id="CP003600">
    <property type="protein sequence ID" value="AFY92299.1"/>
    <property type="molecule type" value="Genomic_DNA"/>
</dbReference>
<name>K9UDN2_CHAP6</name>
<reference evidence="1 2" key="1">
    <citation type="submission" date="2012-05" db="EMBL/GenBank/DDBJ databases">
        <title>Finished chromosome of genome of Chamaesiphon sp. PCC 6605.</title>
        <authorList>
            <consortium name="US DOE Joint Genome Institute"/>
            <person name="Gugger M."/>
            <person name="Coursin T."/>
            <person name="Rippka R."/>
            <person name="Tandeau De Marsac N."/>
            <person name="Huntemann M."/>
            <person name="Wei C.-L."/>
            <person name="Han J."/>
            <person name="Detter J.C."/>
            <person name="Han C."/>
            <person name="Tapia R."/>
            <person name="Chen A."/>
            <person name="Kyrpides N."/>
            <person name="Mavromatis K."/>
            <person name="Markowitz V."/>
            <person name="Szeto E."/>
            <person name="Ivanova N."/>
            <person name="Pagani I."/>
            <person name="Pati A."/>
            <person name="Goodwin L."/>
            <person name="Nordberg H.P."/>
            <person name="Cantor M.N."/>
            <person name="Hua S.X."/>
            <person name="Woyke T."/>
            <person name="Kerfeld C.A."/>
        </authorList>
    </citation>
    <scope>NUCLEOTIDE SEQUENCE [LARGE SCALE GENOMIC DNA]</scope>
    <source>
        <strain evidence="2">ATCC 27169 / PCC 6605</strain>
    </source>
</reference>
<dbReference type="Gene3D" id="3.80.10.10">
    <property type="entry name" value="Ribonuclease Inhibitor"/>
    <property type="match status" value="1"/>
</dbReference>